<dbReference type="PANTHER" id="PTHR43268">
    <property type="entry name" value="THIOSULFATE SULFURTRANSFERASE/RHODANESE-LIKE DOMAIN-CONTAINING PROTEIN 2"/>
    <property type="match status" value="1"/>
</dbReference>
<comment type="caution">
    <text evidence="2">The sequence shown here is derived from an EMBL/GenBank/DDBJ whole genome shotgun (WGS) entry which is preliminary data.</text>
</comment>
<dbReference type="Pfam" id="PF17773">
    <property type="entry name" value="UPF0176_N"/>
    <property type="match status" value="1"/>
</dbReference>
<accession>A0AAD7UKY4</accession>
<dbReference type="SUPFAM" id="SSF52821">
    <property type="entry name" value="Rhodanese/Cell cycle control phosphatase"/>
    <property type="match status" value="1"/>
</dbReference>
<dbReference type="InterPro" id="IPR001763">
    <property type="entry name" value="Rhodanese-like_dom"/>
</dbReference>
<dbReference type="InterPro" id="IPR036873">
    <property type="entry name" value="Rhodanese-like_dom_sf"/>
</dbReference>
<evidence type="ECO:0000313" key="3">
    <source>
        <dbReference type="Proteomes" id="UP001230188"/>
    </source>
</evidence>
<protein>
    <recommendedName>
        <fullName evidence="1">Rhodanese domain-containing protein</fullName>
    </recommendedName>
</protein>
<dbReference type="Gene3D" id="3.30.70.100">
    <property type="match status" value="1"/>
</dbReference>
<organism evidence="2 3">
    <name type="scientific">Chrysophaeum taylorii</name>
    <dbReference type="NCBI Taxonomy" id="2483200"/>
    <lineage>
        <taxon>Eukaryota</taxon>
        <taxon>Sar</taxon>
        <taxon>Stramenopiles</taxon>
        <taxon>Ochrophyta</taxon>
        <taxon>Pelagophyceae</taxon>
        <taxon>Pelagomonadales</taxon>
        <taxon>Pelagomonadaceae</taxon>
        <taxon>Chrysophaeum</taxon>
    </lineage>
</organism>
<dbReference type="SMART" id="SM00450">
    <property type="entry name" value="RHOD"/>
    <property type="match status" value="1"/>
</dbReference>
<feature type="domain" description="Rhodanese" evidence="1">
    <location>
        <begin position="133"/>
        <end position="230"/>
    </location>
</feature>
<keyword evidence="3" id="KW-1185">Reference proteome</keyword>
<dbReference type="EMBL" id="JAQMWT010000093">
    <property type="protein sequence ID" value="KAJ8610829.1"/>
    <property type="molecule type" value="Genomic_DNA"/>
</dbReference>
<reference evidence="2" key="1">
    <citation type="submission" date="2023-01" db="EMBL/GenBank/DDBJ databases">
        <title>Metagenome sequencing of chrysophaentin producing Chrysophaeum taylorii.</title>
        <authorList>
            <person name="Davison J."/>
            <person name="Bewley C."/>
        </authorList>
    </citation>
    <scope>NUCLEOTIDE SEQUENCE</scope>
    <source>
        <strain evidence="2">NIES-1699</strain>
    </source>
</reference>
<dbReference type="Pfam" id="PF00581">
    <property type="entry name" value="Rhodanese"/>
    <property type="match status" value="1"/>
</dbReference>
<evidence type="ECO:0000313" key="2">
    <source>
        <dbReference type="EMBL" id="KAJ8610829.1"/>
    </source>
</evidence>
<proteinExistence type="predicted"/>
<gene>
    <name evidence="2" type="ORF">CTAYLR_006435</name>
</gene>
<dbReference type="Gene3D" id="3.40.250.10">
    <property type="entry name" value="Rhodanese-like domain"/>
    <property type="match status" value="1"/>
</dbReference>
<dbReference type="Proteomes" id="UP001230188">
    <property type="component" value="Unassembled WGS sequence"/>
</dbReference>
<dbReference type="AlphaFoldDB" id="A0AAD7UKY4"/>
<evidence type="ECO:0000259" key="1">
    <source>
        <dbReference type="PROSITE" id="PS50206"/>
    </source>
</evidence>
<dbReference type="PANTHER" id="PTHR43268:SF6">
    <property type="entry name" value="THIOSULFATE SULFURTRANSFERASE_RHODANESE-LIKE DOMAIN-CONTAINING PROTEIN 2"/>
    <property type="match status" value="1"/>
</dbReference>
<dbReference type="InterPro" id="IPR040503">
    <property type="entry name" value="TRHO_N"/>
</dbReference>
<sequence>MSRSAPTKIEAVLLYYAIGQIDEPSELGEWLASFSRECLVGRVRVSREGVNATLGGPMAALEAHMLRARRERRDVFAETEFNLTRVGDEETARARRVVAWRVVEEIVTFGRAPATKATSIRRLKRDAWDAALAKPESVVIDVRNGYESAIGRFEGAATVLAPDIRSTSDFASWLESAPIPDGAPVLAYCTGGVRCERAAELIAARTNSAEVAMLDGGVVRYLEQVERDGDDGLFCGRLFVFDPRVSVRAEARRQRDCRRRERVCCLRVGPRPRLLQRPPHAPRALRNVPPPPPRLRSVLYNYRRRDWSPPPPLGVHLLRGQEKIDR</sequence>
<dbReference type="PROSITE" id="PS50206">
    <property type="entry name" value="RHODANESE_3"/>
    <property type="match status" value="1"/>
</dbReference>
<dbReference type="InterPro" id="IPR020936">
    <property type="entry name" value="TrhO"/>
</dbReference>
<name>A0AAD7UKY4_9STRA</name>